<dbReference type="STRING" id="582744.Msip34_1648"/>
<reference evidence="2" key="1">
    <citation type="submission" date="2009-07" db="EMBL/GenBank/DDBJ databases">
        <title>Complete sequence of chromosome of Methylovorus sp. SIP3-4.</title>
        <authorList>
            <person name="Lucas S."/>
            <person name="Copeland A."/>
            <person name="Lapidus A."/>
            <person name="Glavina del Rio T."/>
            <person name="Tice H."/>
            <person name="Bruce D."/>
            <person name="Goodwin L."/>
            <person name="Pitluck S."/>
            <person name="Clum A."/>
            <person name="Larimer F."/>
            <person name="Land M."/>
            <person name="Hauser L."/>
            <person name="Kyrpides N."/>
            <person name="Mikhailova N."/>
            <person name="Kayluzhnaya M."/>
            <person name="Chistoserdova L."/>
        </authorList>
    </citation>
    <scope>NUCLEOTIDE SEQUENCE [LARGE SCALE GENOMIC DNA]</scope>
    <source>
        <strain evidence="2">SIP3-4</strain>
    </source>
</reference>
<keyword evidence="2" id="KW-1185">Reference proteome</keyword>
<dbReference type="EMBL" id="CP001674">
    <property type="protein sequence ID" value="ACT50893.1"/>
    <property type="molecule type" value="Genomic_DNA"/>
</dbReference>
<dbReference type="Proteomes" id="UP000002743">
    <property type="component" value="Chromosome"/>
</dbReference>
<name>C6XEB8_METGS</name>
<dbReference type="KEGG" id="mei:Msip34_1648"/>
<gene>
    <name evidence="1" type="ordered locus">Msip34_1648</name>
</gene>
<evidence type="ECO:0000313" key="1">
    <source>
        <dbReference type="EMBL" id="ACT50893.1"/>
    </source>
</evidence>
<sequence>MIKWVDTRHGPIGLLGDIKAFSVRIRKGQIFLESNLPQAKVPCAPIATPDEVEAEAQKTLFDWLKRSGLTL</sequence>
<protein>
    <submittedName>
        <fullName evidence="1">Uncharacterized protein</fullName>
    </submittedName>
</protein>
<organism evidence="1 2">
    <name type="scientific">Methylovorus glucosotrophus (strain SIP3-4)</name>
    <dbReference type="NCBI Taxonomy" id="582744"/>
    <lineage>
        <taxon>Bacteria</taxon>
        <taxon>Pseudomonadati</taxon>
        <taxon>Pseudomonadota</taxon>
        <taxon>Betaproteobacteria</taxon>
        <taxon>Nitrosomonadales</taxon>
        <taxon>Methylophilaceae</taxon>
        <taxon>Methylovorus</taxon>
    </lineage>
</organism>
<accession>C6XEB8</accession>
<dbReference type="HOGENOM" id="CLU_2735400_0_0_4"/>
<evidence type="ECO:0000313" key="2">
    <source>
        <dbReference type="Proteomes" id="UP000002743"/>
    </source>
</evidence>
<proteinExistence type="predicted"/>
<reference evidence="1 2" key="2">
    <citation type="journal article" date="2011" name="J. Bacteriol.">
        <title>Genomes of three methylotrophs from a single niche uncover genetic and metabolic divergence of Methylophilaceae.</title>
        <authorList>
            <person name="Lapidus A."/>
            <person name="Clum A."/>
            <person name="Labutti K."/>
            <person name="Kaluzhnaya M.G."/>
            <person name="Lim S."/>
            <person name="Beck D.A."/>
            <person name="Glavina Del Rio T."/>
            <person name="Nolan M."/>
            <person name="Mavromatis K."/>
            <person name="Huntemann M."/>
            <person name="Lucas S."/>
            <person name="Lidstrom M.E."/>
            <person name="Ivanova N."/>
            <person name="Chistoserdova L."/>
        </authorList>
    </citation>
    <scope>NUCLEOTIDE SEQUENCE [LARGE SCALE GENOMIC DNA]</scope>
    <source>
        <strain evidence="1 2">SIP3-4</strain>
    </source>
</reference>
<dbReference type="AlphaFoldDB" id="C6XEB8"/>